<feature type="compositionally biased region" description="Polar residues" evidence="11">
    <location>
        <begin position="1058"/>
        <end position="1080"/>
    </location>
</feature>
<dbReference type="InterPro" id="IPR001841">
    <property type="entry name" value="Znf_RING"/>
</dbReference>
<comment type="subcellular location">
    <subcellularLocation>
        <location evidence="1">Nucleus</location>
    </subcellularLocation>
</comment>
<evidence type="ECO:0000256" key="3">
    <source>
        <dbReference type="ARBA" id="ARBA00022723"/>
    </source>
</evidence>
<feature type="compositionally biased region" description="Basic and acidic residues" evidence="11">
    <location>
        <begin position="271"/>
        <end position="291"/>
    </location>
</feature>
<organism evidence="15 16">
    <name type="scientific">Orchesella cincta</name>
    <name type="common">Springtail</name>
    <name type="synonym">Podura cincta</name>
    <dbReference type="NCBI Taxonomy" id="48709"/>
    <lineage>
        <taxon>Eukaryota</taxon>
        <taxon>Metazoa</taxon>
        <taxon>Ecdysozoa</taxon>
        <taxon>Arthropoda</taxon>
        <taxon>Hexapoda</taxon>
        <taxon>Collembola</taxon>
        <taxon>Entomobryomorpha</taxon>
        <taxon>Entomobryoidea</taxon>
        <taxon>Orchesellidae</taxon>
        <taxon>Orchesellinae</taxon>
        <taxon>Orchesella</taxon>
    </lineage>
</organism>
<feature type="domain" description="R3H" evidence="14">
    <location>
        <begin position="943"/>
        <end position="1011"/>
    </location>
</feature>
<dbReference type="InterPro" id="IPR036867">
    <property type="entry name" value="R3H_dom_sf"/>
</dbReference>
<dbReference type="PROSITE" id="PS50016">
    <property type="entry name" value="ZF_PHD_2"/>
    <property type="match status" value="1"/>
</dbReference>
<dbReference type="Pfam" id="PF01422">
    <property type="entry name" value="zf-NF-X1"/>
    <property type="match status" value="6"/>
</dbReference>
<evidence type="ECO:0000256" key="2">
    <source>
        <dbReference type="ARBA" id="ARBA00007269"/>
    </source>
</evidence>
<evidence type="ECO:0000259" key="14">
    <source>
        <dbReference type="PROSITE" id="PS51061"/>
    </source>
</evidence>
<evidence type="ECO:0000256" key="5">
    <source>
        <dbReference type="ARBA" id="ARBA00022771"/>
    </source>
</evidence>
<evidence type="ECO:0000256" key="9">
    <source>
        <dbReference type="ARBA" id="ARBA00023242"/>
    </source>
</evidence>
<feature type="domain" description="RING-type" evidence="13">
    <location>
        <begin position="321"/>
        <end position="370"/>
    </location>
</feature>
<dbReference type="SMART" id="SM00393">
    <property type="entry name" value="R3H"/>
    <property type="match status" value="1"/>
</dbReference>
<evidence type="ECO:0000313" key="16">
    <source>
        <dbReference type="Proteomes" id="UP000094527"/>
    </source>
</evidence>
<evidence type="ECO:0000259" key="13">
    <source>
        <dbReference type="PROSITE" id="PS50089"/>
    </source>
</evidence>
<evidence type="ECO:0000256" key="11">
    <source>
        <dbReference type="SAM" id="MobiDB-lite"/>
    </source>
</evidence>
<dbReference type="SUPFAM" id="SSF82708">
    <property type="entry name" value="R3H domain"/>
    <property type="match status" value="1"/>
</dbReference>
<keyword evidence="4" id="KW-0677">Repeat</keyword>
<dbReference type="EMBL" id="LJIJ01000037">
    <property type="protein sequence ID" value="ODN04677.1"/>
    <property type="molecule type" value="Genomic_DNA"/>
</dbReference>
<feature type="region of interest" description="Disordered" evidence="11">
    <location>
        <begin position="1"/>
        <end position="300"/>
    </location>
</feature>
<evidence type="ECO:0000256" key="7">
    <source>
        <dbReference type="ARBA" id="ARBA00023015"/>
    </source>
</evidence>
<feature type="compositionally biased region" description="Polar residues" evidence="11">
    <location>
        <begin position="66"/>
        <end position="89"/>
    </location>
</feature>
<feature type="compositionally biased region" description="Low complexity" evidence="11">
    <location>
        <begin position="1081"/>
        <end position="1092"/>
    </location>
</feature>
<name>A0A1D2NHE9_ORCCI</name>
<accession>A0A1D2NHE9</accession>
<dbReference type="SMART" id="SM00438">
    <property type="entry name" value="ZnF_NFX"/>
    <property type="match status" value="8"/>
</dbReference>
<dbReference type="OrthoDB" id="6512771at2759"/>
<feature type="compositionally biased region" description="Basic and acidic residues" evidence="11">
    <location>
        <begin position="224"/>
        <end position="233"/>
    </location>
</feature>
<reference evidence="15 16" key="1">
    <citation type="journal article" date="2016" name="Genome Biol. Evol.">
        <title>Gene Family Evolution Reflects Adaptation to Soil Environmental Stressors in the Genome of the Collembolan Orchesella cincta.</title>
        <authorList>
            <person name="Faddeeva-Vakhrusheva A."/>
            <person name="Derks M.F."/>
            <person name="Anvar S.Y."/>
            <person name="Agamennone V."/>
            <person name="Suring W."/>
            <person name="Smit S."/>
            <person name="van Straalen N.M."/>
            <person name="Roelofs D."/>
        </authorList>
    </citation>
    <scope>NUCLEOTIDE SEQUENCE [LARGE SCALE GENOMIC DNA]</scope>
    <source>
        <tissue evidence="15">Mixed pool</tissue>
    </source>
</reference>
<dbReference type="InterPro" id="IPR001374">
    <property type="entry name" value="R3H_dom"/>
</dbReference>
<evidence type="ECO:0000313" key="15">
    <source>
        <dbReference type="EMBL" id="ODN04677.1"/>
    </source>
</evidence>
<feature type="region of interest" description="Disordered" evidence="11">
    <location>
        <begin position="1058"/>
        <end position="1098"/>
    </location>
</feature>
<feature type="compositionally biased region" description="Basic and acidic residues" evidence="11">
    <location>
        <begin position="27"/>
        <end position="37"/>
    </location>
</feature>
<dbReference type="Pfam" id="PF01424">
    <property type="entry name" value="R3H"/>
    <property type="match status" value="1"/>
</dbReference>
<dbReference type="SUPFAM" id="SSF57850">
    <property type="entry name" value="RING/U-box"/>
    <property type="match status" value="1"/>
</dbReference>
<keyword evidence="8" id="KW-0804">Transcription</keyword>
<evidence type="ECO:0000256" key="1">
    <source>
        <dbReference type="ARBA" id="ARBA00004123"/>
    </source>
</evidence>
<dbReference type="PANTHER" id="PTHR12360">
    <property type="entry name" value="NUCLEAR TRANSCRIPTION FACTOR, X-BOX BINDING 1 NFX1"/>
    <property type="match status" value="1"/>
</dbReference>
<protein>
    <submittedName>
        <fullName evidence="15">Protein shuttle craft</fullName>
    </submittedName>
</protein>
<dbReference type="GO" id="GO:0008270">
    <property type="term" value="F:zinc ion binding"/>
    <property type="evidence" value="ECO:0007669"/>
    <property type="project" value="UniProtKB-KW"/>
</dbReference>
<dbReference type="InterPro" id="IPR000967">
    <property type="entry name" value="Znf_NFX1"/>
</dbReference>
<feature type="domain" description="PHD-type" evidence="12">
    <location>
        <begin position="318"/>
        <end position="372"/>
    </location>
</feature>
<proteinExistence type="inferred from homology"/>
<evidence type="ECO:0000256" key="10">
    <source>
        <dbReference type="PROSITE-ProRule" id="PRU00175"/>
    </source>
</evidence>
<dbReference type="Gene3D" id="3.30.1370.50">
    <property type="entry name" value="R3H-like domain"/>
    <property type="match status" value="1"/>
</dbReference>
<comment type="similarity">
    <text evidence="2">Belongs to the NFX1 family.</text>
</comment>
<dbReference type="GO" id="GO:0005634">
    <property type="term" value="C:nucleus"/>
    <property type="evidence" value="ECO:0007669"/>
    <property type="project" value="UniProtKB-SubCell"/>
</dbReference>
<dbReference type="GO" id="GO:0000977">
    <property type="term" value="F:RNA polymerase II transcription regulatory region sequence-specific DNA binding"/>
    <property type="evidence" value="ECO:0007669"/>
    <property type="project" value="TreeGrafter"/>
</dbReference>
<dbReference type="PROSITE" id="PS51061">
    <property type="entry name" value="R3H"/>
    <property type="match status" value="1"/>
</dbReference>
<keyword evidence="6" id="KW-0862">Zinc</keyword>
<keyword evidence="16" id="KW-1185">Reference proteome</keyword>
<feature type="compositionally biased region" description="Polar residues" evidence="11">
    <location>
        <begin position="1"/>
        <end position="26"/>
    </location>
</feature>
<sequence>MSHLSDLTTESPQDDPQSRSNFSTSDTGERWDVRESYVPRGLPSNRRGGRSQNYRTERGDHHRRQGFSNSNSNNRGHFSSTEQNAYRGNSQKRRGRGRYNQGRDYDDGAGAAHTAREFGDGNRVTNRDEGPNDFERNASYYGDRGGRTESHRRGFDGRQERQRSNGGSGSARGRPRNDRNRFGSDADPNPSTSTLNPNAESFQPNSQSSGVVESSQRPNVNFVDRAEMNHSKSESYGNRNRRRQHNNDYAGKKFDYSHNRNSRTGFSEENELAKLSEVAHESGDVRNKENSRIPSASGGSTKLKNQREVLMDQLSRNSYECMVCCEKVRYSQSVWSCKRCFNVFHLSCIRKWASSSADAADSGWRCPGCQSYCDSSPDGYYCFCGKMKNPKSSRYDVPHTCGQVCGKANPGGLNCIHNCTSPCHPGPCPTCEVQQTRYCGCGKTNAQVLCGSKVVLKCDSVCNKTLPCEIHHCIDICHFGKCTPCDKKLTHECYCRSDKKEVQCTKQNNNCKEYSCSKTCGKQLGCGKHLCEKICHSGPCGPCNTAPEAVLSCPCGQTAISEACTISGIRTRVKCTDPIPTCRKICSRILPCGDTNDKHKCQLKCHLNKCPPCTLVSHLKCRCGSKILEVACKELSTHEDFTCQKKCNKKRSCGKHKCNGKCCIDMDHICPIVCQRQLRCGKHTCTNLCHLNPCPPCPIVSFDELPCECGAAIIYPPVPCGTRPPPCHLPCSRQHSHGHHRVTRSLTVLLLRKTIMCYITEVSCGLQCGKMLPCNRHSCPKICHGGSCLNAGETCKLPCSKPRFCRHPCGVPCHEDKCPDTKCKIMTDVACPCGRRCDTLICWRREIEYDRTVTWEYHKELKKLEETKNGSETIDDSMKQEIIEKLKERIPKSAVLECDKECARLERNRKLAEALQVDNADVTTSIGTPNYSEFLMQFAKKNPQFIETVHKQLTDLVMKAKQSRKKNETYGFNSMNRDKRHVIHEYSDFFGVLSESFDEEPNRNVVCFASKEKSYLPSVSLIDAAYRPVVRSGRLKPNDDVVFLPEKRTQIVRPSNSNWTTATKAAKSSNQPIQRETMNLGTSSSSSTFTGSKDFPPL</sequence>
<dbReference type="GO" id="GO:0000981">
    <property type="term" value="F:DNA-binding transcription factor activity, RNA polymerase II-specific"/>
    <property type="evidence" value="ECO:0007669"/>
    <property type="project" value="TreeGrafter"/>
</dbReference>
<dbReference type="PROSITE" id="PS50089">
    <property type="entry name" value="ZF_RING_2"/>
    <property type="match status" value="1"/>
</dbReference>
<evidence type="ECO:0000256" key="6">
    <source>
        <dbReference type="ARBA" id="ARBA00022833"/>
    </source>
</evidence>
<keyword evidence="9" id="KW-0539">Nucleus</keyword>
<dbReference type="AlphaFoldDB" id="A0A1D2NHE9"/>
<keyword evidence="3" id="KW-0479">Metal-binding</keyword>
<feature type="compositionally biased region" description="Basic and acidic residues" evidence="11">
    <location>
        <begin position="175"/>
        <end position="184"/>
    </location>
</feature>
<dbReference type="GO" id="GO:0000122">
    <property type="term" value="P:negative regulation of transcription by RNA polymerase II"/>
    <property type="evidence" value="ECO:0007669"/>
    <property type="project" value="TreeGrafter"/>
</dbReference>
<dbReference type="CDD" id="cd06008">
    <property type="entry name" value="NF-X1-zinc-finger"/>
    <property type="match status" value="6"/>
</dbReference>
<dbReference type="PANTHER" id="PTHR12360:SF12">
    <property type="entry name" value="TRANSCRIPTIONAL REPRESSOR NF-X1"/>
    <property type="match status" value="1"/>
</dbReference>
<evidence type="ECO:0000256" key="8">
    <source>
        <dbReference type="ARBA" id="ARBA00023163"/>
    </source>
</evidence>
<gene>
    <name evidence="15" type="ORF">Ocin01_01961</name>
</gene>
<feature type="compositionally biased region" description="Basic and acidic residues" evidence="11">
    <location>
        <begin position="114"/>
        <end position="136"/>
    </location>
</feature>
<keyword evidence="7" id="KW-0805">Transcription regulation</keyword>
<comment type="caution">
    <text evidence="15">The sequence shown here is derived from an EMBL/GenBank/DDBJ whole genome shotgun (WGS) entry which is preliminary data.</text>
</comment>
<dbReference type="InterPro" id="IPR019787">
    <property type="entry name" value="Znf_PHD-finger"/>
</dbReference>
<feature type="compositionally biased region" description="Polar residues" evidence="11">
    <location>
        <begin position="189"/>
        <end position="219"/>
    </location>
</feature>
<dbReference type="STRING" id="48709.A0A1D2NHE9"/>
<dbReference type="Proteomes" id="UP000094527">
    <property type="component" value="Unassembled WGS sequence"/>
</dbReference>
<feature type="compositionally biased region" description="Basic and acidic residues" evidence="11">
    <location>
        <begin position="144"/>
        <end position="163"/>
    </location>
</feature>
<dbReference type="OMA" id="KCAAVCH"/>
<evidence type="ECO:0000259" key="12">
    <source>
        <dbReference type="PROSITE" id="PS50016"/>
    </source>
</evidence>
<dbReference type="InterPro" id="IPR034078">
    <property type="entry name" value="NFX1_fam"/>
</dbReference>
<keyword evidence="5 10" id="KW-0863">Zinc-finger</keyword>
<evidence type="ECO:0000256" key="4">
    <source>
        <dbReference type="ARBA" id="ARBA00022737"/>
    </source>
</evidence>